<feature type="compositionally biased region" description="Low complexity" evidence="6">
    <location>
        <begin position="608"/>
        <end position="628"/>
    </location>
</feature>
<evidence type="ECO:0000256" key="6">
    <source>
        <dbReference type="SAM" id="MobiDB-lite"/>
    </source>
</evidence>
<feature type="transmembrane region" description="Helical" evidence="7">
    <location>
        <begin position="109"/>
        <end position="127"/>
    </location>
</feature>
<accession>A0ABP0SRB1</accession>
<evidence type="ECO:0000313" key="9">
    <source>
        <dbReference type="EMBL" id="CAK9114735.1"/>
    </source>
</evidence>
<dbReference type="Gene3D" id="2.60.220.50">
    <property type="match status" value="1"/>
</dbReference>
<feature type="region of interest" description="Disordered" evidence="6">
    <location>
        <begin position="445"/>
        <end position="465"/>
    </location>
</feature>
<keyword evidence="5" id="KW-1015">Disulfide bond</keyword>
<comment type="caution">
    <text evidence="9">The sequence shown here is derived from an EMBL/GenBank/DDBJ whole genome shotgun (WGS) entry which is preliminary data.</text>
</comment>
<feature type="transmembrane region" description="Helical" evidence="7">
    <location>
        <begin position="283"/>
        <end position="305"/>
    </location>
</feature>
<keyword evidence="3 7" id="KW-1133">Transmembrane helix</keyword>
<evidence type="ECO:0000256" key="7">
    <source>
        <dbReference type="SAM" id="Phobius"/>
    </source>
</evidence>
<keyword evidence="2 7" id="KW-0812">Transmembrane</keyword>
<dbReference type="Pfam" id="PF01825">
    <property type="entry name" value="GPS"/>
    <property type="match status" value="1"/>
</dbReference>
<dbReference type="InterPro" id="IPR057244">
    <property type="entry name" value="GAIN_B"/>
</dbReference>
<dbReference type="SMART" id="SM00303">
    <property type="entry name" value="GPS"/>
    <property type="match status" value="1"/>
</dbReference>
<keyword evidence="4 7" id="KW-0472">Membrane</keyword>
<reference evidence="9 10" key="1">
    <citation type="submission" date="2024-02" db="EMBL/GenBank/DDBJ databases">
        <authorList>
            <person name="Chen Y."/>
            <person name="Shah S."/>
            <person name="Dougan E. K."/>
            <person name="Thang M."/>
            <person name="Chan C."/>
        </authorList>
    </citation>
    <scope>NUCLEOTIDE SEQUENCE [LARGE SCALE GENOMIC DNA]</scope>
</reference>
<dbReference type="PROSITE" id="PS50221">
    <property type="entry name" value="GAIN_B"/>
    <property type="match status" value="1"/>
</dbReference>
<feature type="transmembrane region" description="Helical" evidence="7">
    <location>
        <begin position="355"/>
        <end position="374"/>
    </location>
</feature>
<feature type="compositionally biased region" description="Basic and acidic residues" evidence="6">
    <location>
        <begin position="699"/>
        <end position="708"/>
    </location>
</feature>
<keyword evidence="10" id="KW-1185">Reference proteome</keyword>
<sequence length="740" mass="80550">MKSLREPMVVVMKLTGQEGNATCAYWDEDEHRWSREGITALGTANSELRCETTHLTIFGAVVLASQLQQEAASDCNLGLWSIDGVLALLKMETAFQVLGSHRMSSSGHVVLFSAVCLFVMAVAWGIYRQRTQEDDDVKETILSRSTGQVEMSSESLVGGCLLAMQAYRSGLEKEILKALSSAAGDAGANRSRGRSYRASSDVTRRPTAQQMRQNSRAWNVMTRLQDLPELETFVSDFDIVAHKRRVAEDFLDAPLSIRAVQMFLATHEWLAVQRFTLFTEKHVRISFIFFKLLAAAAVSALALAGVPELPEDCPEPTTAFTTARFSIIGVGAAFVADILRYCLVRVRKQHKIIGWAVWAILALWALFSCLMYLASDGDQWLQSLGASAVQEILLGPLAYSVLLATRATMALKNPEVMMVVVQNWIEDEDVEAPGGREPEAVLQILPSTPARPSRKEERRRTEQQRDAFQLAYERAVEDGLSHKEATVFAKEACQLQQEGESGASLDSRRNRMAERRAAYQQAFNAALEEGRSRAEAKDIATAAFRCADVNHSNVSSHSRSRGSSSAAVSSALAEPVAVAAVASVAAAAAASARRRPSAGGFDLIMPEAGSPGSRGSPKGSAGSASSGAREAREAPSRRRNKQADRSSAYHEAYKKAIQEGSDQEEAKEKAIAAFHRAGSDELSLPVDVPGLVEDSSSGDAKKPDLARKGEMYRIAYERAIDRGMDPEDAKDIAKAAYHKA</sequence>
<dbReference type="Proteomes" id="UP001642484">
    <property type="component" value="Unassembled WGS sequence"/>
</dbReference>
<evidence type="ECO:0000313" key="10">
    <source>
        <dbReference type="Proteomes" id="UP001642484"/>
    </source>
</evidence>
<protein>
    <recommendedName>
        <fullName evidence="8">GAIN-B domain-containing protein</fullName>
    </recommendedName>
</protein>
<feature type="region of interest" description="Disordered" evidence="6">
    <location>
        <begin position="185"/>
        <end position="209"/>
    </location>
</feature>
<feature type="transmembrane region" description="Helical" evidence="7">
    <location>
        <begin position="325"/>
        <end position="343"/>
    </location>
</feature>
<feature type="compositionally biased region" description="Basic and acidic residues" evidence="6">
    <location>
        <begin position="453"/>
        <end position="465"/>
    </location>
</feature>
<feature type="domain" description="GAIN-B" evidence="8">
    <location>
        <begin position="1"/>
        <end position="69"/>
    </location>
</feature>
<evidence type="ECO:0000256" key="1">
    <source>
        <dbReference type="ARBA" id="ARBA00004370"/>
    </source>
</evidence>
<evidence type="ECO:0000256" key="5">
    <source>
        <dbReference type="ARBA" id="ARBA00023157"/>
    </source>
</evidence>
<feature type="region of interest" description="Disordered" evidence="6">
    <location>
        <begin position="683"/>
        <end position="708"/>
    </location>
</feature>
<feature type="region of interest" description="Disordered" evidence="6">
    <location>
        <begin position="595"/>
        <end position="670"/>
    </location>
</feature>
<feature type="compositionally biased region" description="Polar residues" evidence="6">
    <location>
        <begin position="197"/>
        <end position="209"/>
    </location>
</feature>
<feature type="compositionally biased region" description="Basic and acidic residues" evidence="6">
    <location>
        <begin position="629"/>
        <end position="657"/>
    </location>
</feature>
<name>A0ABP0SRB1_9DINO</name>
<proteinExistence type="predicted"/>
<evidence type="ECO:0000256" key="4">
    <source>
        <dbReference type="ARBA" id="ARBA00023136"/>
    </source>
</evidence>
<gene>
    <name evidence="9" type="ORF">CCMP2556_LOCUS53051</name>
</gene>
<evidence type="ECO:0000256" key="3">
    <source>
        <dbReference type="ARBA" id="ARBA00022989"/>
    </source>
</evidence>
<dbReference type="EMBL" id="CAXAMN010028029">
    <property type="protein sequence ID" value="CAK9114735.1"/>
    <property type="molecule type" value="Genomic_DNA"/>
</dbReference>
<evidence type="ECO:0000259" key="8">
    <source>
        <dbReference type="PROSITE" id="PS50221"/>
    </source>
</evidence>
<dbReference type="InterPro" id="IPR000203">
    <property type="entry name" value="GPS"/>
</dbReference>
<organism evidence="9 10">
    <name type="scientific">Durusdinium trenchii</name>
    <dbReference type="NCBI Taxonomy" id="1381693"/>
    <lineage>
        <taxon>Eukaryota</taxon>
        <taxon>Sar</taxon>
        <taxon>Alveolata</taxon>
        <taxon>Dinophyceae</taxon>
        <taxon>Suessiales</taxon>
        <taxon>Symbiodiniaceae</taxon>
        <taxon>Durusdinium</taxon>
    </lineage>
</organism>
<dbReference type="InterPro" id="IPR046338">
    <property type="entry name" value="GAIN_dom_sf"/>
</dbReference>
<comment type="subcellular location">
    <subcellularLocation>
        <location evidence="1">Membrane</location>
    </subcellularLocation>
</comment>
<evidence type="ECO:0000256" key="2">
    <source>
        <dbReference type="ARBA" id="ARBA00022692"/>
    </source>
</evidence>